<dbReference type="InterPro" id="IPR005335">
    <property type="entry name" value="Terminase_ssu"/>
</dbReference>
<feature type="domain" description="PBSX phage terminase small subunit-like N-terminal" evidence="4">
    <location>
        <begin position="15"/>
        <end position="66"/>
    </location>
</feature>
<dbReference type="PANTHER" id="PTHR41328:SF3">
    <property type="entry name" value="PBSX PHAGE TERMINASE SMALL SUBUNIT"/>
    <property type="match status" value="1"/>
</dbReference>
<dbReference type="RefSeq" id="WP_049741518.1">
    <property type="nucleotide sequence ID" value="NZ_BJON01000020.1"/>
</dbReference>
<evidence type="ECO:0000313" key="5">
    <source>
        <dbReference type="EMBL" id="GED71188.1"/>
    </source>
</evidence>
<keyword evidence="2" id="KW-0231">Viral genome packaging</keyword>
<name>A0ABQ0TTE3_9BACL</name>
<proteinExistence type="predicted"/>
<dbReference type="Pfam" id="PF03592">
    <property type="entry name" value="Terminase_2"/>
    <property type="match status" value="1"/>
</dbReference>
<dbReference type="Gene3D" id="1.10.10.1400">
    <property type="entry name" value="Terminase, small subunit, N-terminal DNA-binding domain, HTH motif"/>
    <property type="match status" value="1"/>
</dbReference>
<gene>
    <name evidence="5" type="primary">xtmA</name>
    <name evidence="5" type="ORF">BRE01_48900</name>
</gene>
<protein>
    <submittedName>
        <fullName evidence="5">PBSX phage terminase small subunit</fullName>
    </submittedName>
</protein>
<reference evidence="5 6" key="1">
    <citation type="submission" date="2019-06" db="EMBL/GenBank/DDBJ databases">
        <title>Whole genome shotgun sequence of Brevibacillus reuszeri NBRC 15719.</title>
        <authorList>
            <person name="Hosoyama A."/>
            <person name="Uohara A."/>
            <person name="Ohji S."/>
            <person name="Ichikawa N."/>
        </authorList>
    </citation>
    <scope>NUCLEOTIDE SEQUENCE [LARGE SCALE GENOMIC DNA]</scope>
    <source>
        <strain evidence="5 6">NBRC 15719</strain>
    </source>
</reference>
<dbReference type="EMBL" id="BJON01000020">
    <property type="protein sequence ID" value="GED71188.1"/>
    <property type="molecule type" value="Genomic_DNA"/>
</dbReference>
<sequence length="308" mass="34563">MQNNSNNGGGDHVVARARSPNRERAEALYLESRGKLLLKDIAEQLGVSDSQIRKWKNQDKWDDKLNGNVTIRKGNVTNETAKSKVTKKTPVEAEPETSELSDKQRLFVMEYMRDFNATRAAMAVGYSKKTAYAIGWENLRKPQIQAEIKRQKEAIVDDLGVGVQRVIAEYMKIAFADISEYVEFGQQEVPMFTEEGMPINDPKTGEQMTYKRNFVAIRDSGEVDGTLINEVKQGKDGVSIKLHDKMKALEKLEKYIGFMTEEQRLKLEKLKAEIKEIENKGGDNDGGGNIDQLAETIAKSAALIKGDS</sequence>
<organism evidence="5 6">
    <name type="scientific">Brevibacillus reuszeri</name>
    <dbReference type="NCBI Taxonomy" id="54915"/>
    <lineage>
        <taxon>Bacteria</taxon>
        <taxon>Bacillati</taxon>
        <taxon>Bacillota</taxon>
        <taxon>Bacilli</taxon>
        <taxon>Bacillales</taxon>
        <taxon>Paenibacillaceae</taxon>
        <taxon>Brevibacillus</taxon>
    </lineage>
</organism>
<dbReference type="InterPro" id="IPR052404">
    <property type="entry name" value="SPP1-like_terminase"/>
</dbReference>
<comment type="caution">
    <text evidence="5">The sequence shown here is derived from an EMBL/GenBank/DDBJ whole genome shotgun (WGS) entry which is preliminary data.</text>
</comment>
<evidence type="ECO:0000259" key="4">
    <source>
        <dbReference type="Pfam" id="PF10668"/>
    </source>
</evidence>
<dbReference type="PANTHER" id="PTHR41328">
    <property type="entry name" value="TERMINASE SMALL SUBUNIT-RELATED"/>
    <property type="match status" value="1"/>
</dbReference>
<evidence type="ECO:0000256" key="1">
    <source>
        <dbReference type="ARBA" id="ARBA00022612"/>
    </source>
</evidence>
<feature type="region of interest" description="Disordered" evidence="3">
    <location>
        <begin position="77"/>
        <end position="99"/>
    </location>
</feature>
<dbReference type="Proteomes" id="UP000319578">
    <property type="component" value="Unassembled WGS sequence"/>
</dbReference>
<keyword evidence="6" id="KW-1185">Reference proteome</keyword>
<evidence type="ECO:0000256" key="3">
    <source>
        <dbReference type="SAM" id="MobiDB-lite"/>
    </source>
</evidence>
<dbReference type="InterPro" id="IPR038713">
    <property type="entry name" value="Terminase_Gp1_N_sf"/>
</dbReference>
<evidence type="ECO:0000313" key="6">
    <source>
        <dbReference type="Proteomes" id="UP000319578"/>
    </source>
</evidence>
<accession>A0ABQ0TTE3</accession>
<keyword evidence="1" id="KW-1188">Viral release from host cell</keyword>
<evidence type="ECO:0000256" key="2">
    <source>
        <dbReference type="ARBA" id="ARBA00023219"/>
    </source>
</evidence>
<dbReference type="InterPro" id="IPR018925">
    <property type="entry name" value="XtmA-like_N"/>
</dbReference>
<dbReference type="Pfam" id="PF10668">
    <property type="entry name" value="Phage_terminase"/>
    <property type="match status" value="1"/>
</dbReference>